<gene>
    <name evidence="1" type="ORF">PKF032_15050</name>
</gene>
<evidence type="ECO:0000313" key="2">
    <source>
        <dbReference type="Proteomes" id="UP001211204"/>
    </source>
</evidence>
<organism evidence="1 2">
    <name type="scientific">Polynucleobacter yangtzensis</name>
    <dbReference type="NCBI Taxonomy" id="1743159"/>
    <lineage>
        <taxon>Bacteria</taxon>
        <taxon>Pseudomonadati</taxon>
        <taxon>Pseudomonadota</taxon>
        <taxon>Betaproteobacteria</taxon>
        <taxon>Burkholderiales</taxon>
        <taxon>Burkholderiaceae</taxon>
        <taxon>Polynucleobacter</taxon>
    </lineage>
</organism>
<dbReference type="RefSeq" id="WP_281744916.1">
    <property type="nucleotide sequence ID" value="NZ_AP026974.1"/>
</dbReference>
<reference evidence="1 2" key="1">
    <citation type="submission" date="2022-11" db="EMBL/GenBank/DDBJ databases">
        <title>Complete Genome Sequences of three Polynucleobacter sp. Subcluster PnecC Strains KF022, KF023, and KF032 Isolated from a Shallow Eutrophic Lake in Japan.</title>
        <authorList>
            <person name="Ogata Y."/>
            <person name="Watanabe K."/>
            <person name="Takemine S."/>
            <person name="Shindo C."/>
            <person name="Kurokawa R."/>
            <person name="Suda W."/>
        </authorList>
    </citation>
    <scope>NUCLEOTIDE SEQUENCE [LARGE SCALE GENOMIC DNA]</scope>
    <source>
        <strain evidence="1 2">KF032</strain>
    </source>
</reference>
<evidence type="ECO:0000313" key="1">
    <source>
        <dbReference type="EMBL" id="BDT79617.1"/>
    </source>
</evidence>
<sequence>MKLTVFRYKVWDPQDATYSQMPSYYAIREYIEELEGASVIEDDFLEVDESDLDVHGRISTT</sequence>
<name>A0ABM8CNW3_9BURK</name>
<accession>A0ABM8CNW3</accession>
<keyword evidence="2" id="KW-1185">Reference proteome</keyword>
<dbReference type="Proteomes" id="UP001211204">
    <property type="component" value="Chromosome"/>
</dbReference>
<proteinExistence type="predicted"/>
<protein>
    <submittedName>
        <fullName evidence="1">Uncharacterized protein</fullName>
    </submittedName>
</protein>
<dbReference type="EMBL" id="AP026974">
    <property type="protein sequence ID" value="BDT79617.1"/>
    <property type="molecule type" value="Genomic_DNA"/>
</dbReference>